<accession>A0A382V0L8</accession>
<evidence type="ECO:0000256" key="1">
    <source>
        <dbReference type="SAM" id="MobiDB-lite"/>
    </source>
</evidence>
<feature type="non-terminal residue" evidence="2">
    <location>
        <position position="1"/>
    </location>
</feature>
<feature type="region of interest" description="Disordered" evidence="1">
    <location>
        <begin position="1"/>
        <end position="29"/>
    </location>
</feature>
<gene>
    <name evidence="2" type="ORF">METZ01_LOCUS392821</name>
</gene>
<reference evidence="2" key="1">
    <citation type="submission" date="2018-05" db="EMBL/GenBank/DDBJ databases">
        <authorList>
            <person name="Lanie J.A."/>
            <person name="Ng W.-L."/>
            <person name="Kazmierczak K.M."/>
            <person name="Andrzejewski T.M."/>
            <person name="Davidsen T.M."/>
            <person name="Wayne K.J."/>
            <person name="Tettelin H."/>
            <person name="Glass J.I."/>
            <person name="Rusch D."/>
            <person name="Podicherti R."/>
            <person name="Tsui H.-C.T."/>
            <person name="Winkler M.E."/>
        </authorList>
    </citation>
    <scope>NUCLEOTIDE SEQUENCE</scope>
</reference>
<dbReference type="AlphaFoldDB" id="A0A382V0L8"/>
<dbReference type="EMBL" id="UINC01148213">
    <property type="protein sequence ID" value="SVD39967.1"/>
    <property type="molecule type" value="Genomic_DNA"/>
</dbReference>
<feature type="compositionally biased region" description="Basic and acidic residues" evidence="1">
    <location>
        <begin position="19"/>
        <end position="29"/>
    </location>
</feature>
<evidence type="ECO:0000313" key="2">
    <source>
        <dbReference type="EMBL" id="SVD39967.1"/>
    </source>
</evidence>
<name>A0A382V0L8_9ZZZZ</name>
<proteinExistence type="predicted"/>
<organism evidence="2">
    <name type="scientific">marine metagenome</name>
    <dbReference type="NCBI Taxonomy" id="408172"/>
    <lineage>
        <taxon>unclassified sequences</taxon>
        <taxon>metagenomes</taxon>
        <taxon>ecological metagenomes</taxon>
    </lineage>
</organism>
<protein>
    <submittedName>
        <fullName evidence="2">Uncharacterized protein</fullName>
    </submittedName>
</protein>
<sequence length="29" mass="3057">GNAPTLATHKHKYSPPTHAEAKTDTAKPS</sequence>